<dbReference type="EMBL" id="UOFL01000043">
    <property type="protein sequence ID" value="VAW73343.1"/>
    <property type="molecule type" value="Genomic_DNA"/>
</dbReference>
<dbReference type="AlphaFoldDB" id="A0A3B0YAF8"/>
<keyword evidence="2" id="KW-0808">Transferase</keyword>
<dbReference type="GO" id="GO:0008168">
    <property type="term" value="F:methyltransferase activity"/>
    <property type="evidence" value="ECO:0007669"/>
    <property type="project" value="UniProtKB-KW"/>
</dbReference>
<dbReference type="Pfam" id="PF01209">
    <property type="entry name" value="Ubie_methyltran"/>
    <property type="match status" value="1"/>
</dbReference>
<dbReference type="Gene3D" id="3.40.50.150">
    <property type="entry name" value="Vaccinia Virus protein VP39"/>
    <property type="match status" value="1"/>
</dbReference>
<evidence type="ECO:0000256" key="2">
    <source>
        <dbReference type="ARBA" id="ARBA00022679"/>
    </source>
</evidence>
<evidence type="ECO:0000256" key="1">
    <source>
        <dbReference type="ARBA" id="ARBA00022603"/>
    </source>
</evidence>
<evidence type="ECO:0000256" key="3">
    <source>
        <dbReference type="ARBA" id="ARBA00022691"/>
    </source>
</evidence>
<dbReference type="InterPro" id="IPR004033">
    <property type="entry name" value="UbiE/COQ5_MeTrFase"/>
</dbReference>
<sequence>MSILDTSDIKERQRKNWAAAAEGWKRRDEILRKGAAPVTQRMLELSNITAGSKLLDIASGTGEPAISAAQIVGETGHVTGTDLVDDMLNVARDKAKLKNLSNIEFQCVDGETLNYPSNSFDAVTIRWGLMFMPQPKKCLLAAHNALKLGGHISLACWAAPDKNPFISVLMKTLANYMTIPTPPPGSPGIFAFADPQQLQDVIKSANFTNITLEEMVIDVLEVEDGQAYWEVVSDLAAPVMALVQQLNETDRTHYIQEVIEVADTMKQGDTLRMQGTTWIASADK</sequence>
<dbReference type="PROSITE" id="PS51608">
    <property type="entry name" value="SAM_MT_UBIE"/>
    <property type="match status" value="1"/>
</dbReference>
<keyword evidence="1" id="KW-0489">Methyltransferase</keyword>
<name>A0A3B0YAF8_9ZZZZ</name>
<organism evidence="4">
    <name type="scientific">hydrothermal vent metagenome</name>
    <dbReference type="NCBI Taxonomy" id="652676"/>
    <lineage>
        <taxon>unclassified sequences</taxon>
        <taxon>metagenomes</taxon>
        <taxon>ecological metagenomes</taxon>
    </lineage>
</organism>
<evidence type="ECO:0000313" key="4">
    <source>
        <dbReference type="EMBL" id="VAW73343.1"/>
    </source>
</evidence>
<gene>
    <name evidence="4" type="ORF">MNBD_GAMMA12-3328</name>
</gene>
<dbReference type="PANTHER" id="PTHR43591:SF24">
    <property type="entry name" value="2-METHOXY-6-POLYPRENYL-1,4-BENZOQUINOL METHYLASE, MITOCHONDRIAL"/>
    <property type="match status" value="1"/>
</dbReference>
<evidence type="ECO:0008006" key="5">
    <source>
        <dbReference type="Google" id="ProtNLM"/>
    </source>
</evidence>
<dbReference type="SUPFAM" id="SSF53335">
    <property type="entry name" value="S-adenosyl-L-methionine-dependent methyltransferases"/>
    <property type="match status" value="1"/>
</dbReference>
<dbReference type="GO" id="GO:0032259">
    <property type="term" value="P:methylation"/>
    <property type="evidence" value="ECO:0007669"/>
    <property type="project" value="UniProtKB-KW"/>
</dbReference>
<accession>A0A3B0YAF8</accession>
<protein>
    <recommendedName>
        <fullName evidence="5">Methyltransferase domain-containing protein</fullName>
    </recommendedName>
</protein>
<dbReference type="InterPro" id="IPR029063">
    <property type="entry name" value="SAM-dependent_MTases_sf"/>
</dbReference>
<keyword evidence="3" id="KW-0949">S-adenosyl-L-methionine</keyword>
<reference evidence="4" key="1">
    <citation type="submission" date="2018-06" db="EMBL/GenBank/DDBJ databases">
        <authorList>
            <person name="Zhirakovskaya E."/>
        </authorList>
    </citation>
    <scope>NUCLEOTIDE SEQUENCE</scope>
</reference>
<dbReference type="PANTHER" id="PTHR43591">
    <property type="entry name" value="METHYLTRANSFERASE"/>
    <property type="match status" value="1"/>
</dbReference>
<dbReference type="CDD" id="cd02440">
    <property type="entry name" value="AdoMet_MTases"/>
    <property type="match status" value="1"/>
</dbReference>
<proteinExistence type="predicted"/>